<evidence type="ECO:0000259" key="12">
    <source>
        <dbReference type="PROSITE" id="PS50967"/>
    </source>
</evidence>
<protein>
    <recommendedName>
        <fullName evidence="10">DNA 3'-5' helicase</fullName>
        <ecNumber evidence="10">5.6.2.4</ecNumber>
    </recommendedName>
</protein>
<feature type="region of interest" description="Disordered" evidence="11">
    <location>
        <begin position="185"/>
        <end position="211"/>
    </location>
</feature>
<dbReference type="InterPro" id="IPR029491">
    <property type="entry name" value="Helicase_HTH"/>
</dbReference>
<keyword evidence="8" id="KW-0413">Isomerase</keyword>
<dbReference type="GO" id="GO:0005694">
    <property type="term" value="C:chromosome"/>
    <property type="evidence" value="ECO:0007669"/>
    <property type="project" value="TreeGrafter"/>
</dbReference>
<evidence type="ECO:0000259" key="13">
    <source>
        <dbReference type="PROSITE" id="PS51192"/>
    </source>
</evidence>
<proteinExistence type="inferred from homology"/>
<dbReference type="Pfam" id="PF14493">
    <property type="entry name" value="HTH_40"/>
    <property type="match status" value="1"/>
</dbReference>
<dbReference type="PROSITE" id="PS51194">
    <property type="entry name" value="HELICASE_CTER"/>
    <property type="match status" value="1"/>
</dbReference>
<comment type="catalytic activity">
    <reaction evidence="9">
        <text>Couples ATP hydrolysis with the unwinding of duplex DNA by translocating in the 3'-5' direction.</text>
        <dbReference type="EC" id="5.6.2.4"/>
    </reaction>
</comment>
<dbReference type="InterPro" id="IPR002121">
    <property type="entry name" value="HRDC_dom"/>
</dbReference>
<dbReference type="GO" id="GO:0009378">
    <property type="term" value="F:four-way junction helicase activity"/>
    <property type="evidence" value="ECO:0007669"/>
    <property type="project" value="TreeGrafter"/>
</dbReference>
<dbReference type="Pfam" id="PF00270">
    <property type="entry name" value="DEAD"/>
    <property type="match status" value="1"/>
</dbReference>
<dbReference type="SMART" id="SM00487">
    <property type="entry name" value="DEXDc"/>
    <property type="match status" value="1"/>
</dbReference>
<dbReference type="GO" id="GO:0043138">
    <property type="term" value="F:3'-5' DNA helicase activity"/>
    <property type="evidence" value="ECO:0007669"/>
    <property type="project" value="UniProtKB-EC"/>
</dbReference>
<evidence type="ECO:0000256" key="10">
    <source>
        <dbReference type="ARBA" id="ARBA00034808"/>
    </source>
</evidence>
<reference evidence="16" key="1">
    <citation type="submission" date="2025-08" db="UniProtKB">
        <authorList>
            <consortium name="RefSeq"/>
        </authorList>
    </citation>
    <scope>IDENTIFICATION</scope>
    <source>
        <tissue evidence="16">Gonads</tissue>
    </source>
</reference>
<dbReference type="InterPro" id="IPR004589">
    <property type="entry name" value="DNA_helicase_ATP-dep_RecQ"/>
</dbReference>
<dbReference type="Pfam" id="PF16124">
    <property type="entry name" value="RecQ_Zn_bind"/>
    <property type="match status" value="1"/>
</dbReference>
<gene>
    <name evidence="16" type="primary">LOC106151755</name>
</gene>
<keyword evidence="7" id="KW-0238">DNA-binding</keyword>
<evidence type="ECO:0000256" key="3">
    <source>
        <dbReference type="ARBA" id="ARBA00022741"/>
    </source>
</evidence>
<dbReference type="GO" id="GO:0005654">
    <property type="term" value="C:nucleoplasm"/>
    <property type="evidence" value="ECO:0007669"/>
    <property type="project" value="TreeGrafter"/>
</dbReference>
<evidence type="ECO:0000256" key="5">
    <source>
        <dbReference type="ARBA" id="ARBA00022806"/>
    </source>
</evidence>
<dbReference type="InterPro" id="IPR032284">
    <property type="entry name" value="RecQ_Zn-bd"/>
</dbReference>
<evidence type="ECO:0000256" key="9">
    <source>
        <dbReference type="ARBA" id="ARBA00034617"/>
    </source>
</evidence>
<evidence type="ECO:0000259" key="14">
    <source>
        <dbReference type="PROSITE" id="PS51194"/>
    </source>
</evidence>
<dbReference type="SUPFAM" id="SSF52540">
    <property type="entry name" value="P-loop containing nucleoside triphosphate hydrolases"/>
    <property type="match status" value="1"/>
</dbReference>
<dbReference type="AlphaFoldDB" id="A0A1S3H655"/>
<dbReference type="SMART" id="SM00341">
    <property type="entry name" value="HRDC"/>
    <property type="match status" value="1"/>
</dbReference>
<keyword evidence="3" id="KW-0547">Nucleotide-binding</keyword>
<dbReference type="InterPro" id="IPR036388">
    <property type="entry name" value="WH-like_DNA-bd_sf"/>
</dbReference>
<dbReference type="NCBIfam" id="TIGR00614">
    <property type="entry name" value="recQ_fam"/>
    <property type="match status" value="1"/>
</dbReference>
<dbReference type="RefSeq" id="XP_013380604.1">
    <property type="nucleotide sequence ID" value="XM_013525150.1"/>
</dbReference>
<feature type="compositionally biased region" description="Acidic residues" evidence="11">
    <location>
        <begin position="195"/>
        <end position="205"/>
    </location>
</feature>
<evidence type="ECO:0000256" key="6">
    <source>
        <dbReference type="ARBA" id="ARBA00022840"/>
    </source>
</evidence>
<dbReference type="InterPro" id="IPR036390">
    <property type="entry name" value="WH_DNA-bd_sf"/>
</dbReference>
<dbReference type="PROSITE" id="PS51192">
    <property type="entry name" value="HELICASE_ATP_BIND_1"/>
    <property type="match status" value="1"/>
</dbReference>
<feature type="domain" description="Helicase C-terminal" evidence="14">
    <location>
        <begin position="429"/>
        <end position="584"/>
    </location>
</feature>
<dbReference type="CDD" id="cd18794">
    <property type="entry name" value="SF2_C_RecQ"/>
    <property type="match status" value="1"/>
</dbReference>
<evidence type="ECO:0000256" key="11">
    <source>
        <dbReference type="SAM" id="MobiDB-lite"/>
    </source>
</evidence>
<dbReference type="GO" id="GO:0000724">
    <property type="term" value="P:double-strand break repair via homologous recombination"/>
    <property type="evidence" value="ECO:0007669"/>
    <property type="project" value="TreeGrafter"/>
</dbReference>
<sequence length="1100" mass="122827">MDTVKAKLKHLQNEVTDLLESLQDGDNSTAVCSSITSNDCHAYMDKVTLYFNKLRDAVHQQVHNGPTSTQALSYKAQRNRATETDGEIEDDFDYDSSGSTVCIELSIKEEEEDNFEDGVEDIESGLNMSEEMFGDSFVGDGDAKNNSVNGELDAGDGLGGGDDDEEDFGDDFDDDMLQQIEAAEKSYNDEKEFNLQEEGEEDWDPENQPTDPRYREVLKQYFGYSKFRPMQWKIINSVLNDKRDNCVIMATGYGKSLIYQYPSLYTGRVTVVISPLISLMEDQVLGLSVVNIKACFLGSAQENTRKVLQGLLNGEYRILYITPEFASTAQDALTDLHNKVGIDLVAIDEAHCVSQWGHDFRSSYRSLGSIRLLLKDVPVVALTATATPEVRKDICRSLKLKNPIVTCTGFDRPNLFLAVTMKSKDVAQDLRSLMVKEGKNHHFDGATIIYCPTKKATEEVARTLQGMGLDCVYYHAGLDIKVRKERHRKFVTDQVQVIVATVAFGMGIDKPDVRNIIHYGAPKDIESYYQEIGRAGRDGGPSSCHAFYSRQDFNTNRFLLRDLKNATFKEHKLSMLGKMEQYLATAGCRRNALISHFEQKAYKSSVEGTEDCCDNCRRRLRNKAQGIISVVKTDMSKEAKDLLTAIQITGEKCGITTPILFLRGSSSKKLSNYYTSRPEFGMGKYRTENWWKAFARQLVTEGYLVEKVLQATSFTYTAMELSCKARDWLSHAVVSGSNGPKLMIEPNMEVVTYEKEKEKECIPKPRILPMVPTGTWLSSRDLGLTPVARATVQIDPREQKLQGELYAMLLTLRNQIAHSEVDIAPYMIANNKNLADMAKIRPCSLESLKKLEDYPETKVEKYGPKFIAKLQEFCDANNAKKDVFPEEVNSSSLTGGMKWDPKYDRLAEKLSETVRTSYMMFEGEGWNLDKISNTRGLKVTTVEGHLAEAIRVGLPVDIERVGITSKVHNMICEAIRSPPVNSDISKLSPIKDQLPDYISFAQIKIVVAILQHQFGMSADTDSGDTWSDTASKAQLSRSYSDSASTYKPAGLSAGAATFKPAGSSAGAGQGAENSKRKLPSWMSSSQKPKMKKMKSNSLFS</sequence>
<dbReference type="InterPro" id="IPR001650">
    <property type="entry name" value="Helicase_C-like"/>
</dbReference>
<dbReference type="InterPro" id="IPR014001">
    <property type="entry name" value="Helicase_ATP-bd"/>
</dbReference>
<dbReference type="GO" id="GO:0005737">
    <property type="term" value="C:cytoplasm"/>
    <property type="evidence" value="ECO:0007669"/>
    <property type="project" value="TreeGrafter"/>
</dbReference>
<feature type="region of interest" description="Disordered" evidence="11">
    <location>
        <begin position="142"/>
        <end position="167"/>
    </location>
</feature>
<dbReference type="OrthoDB" id="10261556at2759"/>
<dbReference type="SMART" id="SM00956">
    <property type="entry name" value="RQC"/>
    <property type="match status" value="1"/>
</dbReference>
<keyword evidence="5 16" id="KW-0347">Helicase</keyword>
<dbReference type="EC" id="5.6.2.4" evidence="10"/>
<evidence type="ECO:0000256" key="4">
    <source>
        <dbReference type="ARBA" id="ARBA00022801"/>
    </source>
</evidence>
<keyword evidence="4" id="KW-0378">Hydrolase</keyword>
<dbReference type="Gene3D" id="3.40.50.300">
    <property type="entry name" value="P-loop containing nucleotide triphosphate hydrolases"/>
    <property type="match status" value="2"/>
</dbReference>
<dbReference type="FunFam" id="3.40.50.300:FF:000941">
    <property type="entry name" value="Werner syndrome RecQ like helicase"/>
    <property type="match status" value="1"/>
</dbReference>
<dbReference type="InterPro" id="IPR010997">
    <property type="entry name" value="HRDC-like_sf"/>
</dbReference>
<dbReference type="PROSITE" id="PS50967">
    <property type="entry name" value="HRDC"/>
    <property type="match status" value="1"/>
</dbReference>
<dbReference type="Pfam" id="PF00570">
    <property type="entry name" value="HRDC"/>
    <property type="match status" value="1"/>
</dbReference>
<comment type="similarity">
    <text evidence="2">Belongs to the helicase family. RecQ subfamily.</text>
</comment>
<name>A0A1S3H655_LINAN</name>
<keyword evidence="6" id="KW-0067">ATP-binding</keyword>
<organism evidence="15 16">
    <name type="scientific">Lingula anatina</name>
    <name type="common">Brachiopod</name>
    <name type="synonym">Lingula unguis</name>
    <dbReference type="NCBI Taxonomy" id="7574"/>
    <lineage>
        <taxon>Eukaryota</taxon>
        <taxon>Metazoa</taxon>
        <taxon>Spiralia</taxon>
        <taxon>Lophotrochozoa</taxon>
        <taxon>Brachiopoda</taxon>
        <taxon>Linguliformea</taxon>
        <taxon>Lingulata</taxon>
        <taxon>Lingulida</taxon>
        <taxon>Linguloidea</taxon>
        <taxon>Lingulidae</taxon>
        <taxon>Lingula</taxon>
    </lineage>
</organism>
<dbReference type="Pfam" id="PF00271">
    <property type="entry name" value="Helicase_C"/>
    <property type="match status" value="1"/>
</dbReference>
<evidence type="ECO:0000256" key="7">
    <source>
        <dbReference type="ARBA" id="ARBA00023125"/>
    </source>
</evidence>
<dbReference type="GO" id="GO:0000723">
    <property type="term" value="P:telomere maintenance"/>
    <property type="evidence" value="ECO:0007669"/>
    <property type="project" value="TreeGrafter"/>
</dbReference>
<dbReference type="GeneID" id="106151755"/>
<dbReference type="InterPro" id="IPR044876">
    <property type="entry name" value="HRDC_dom_sf"/>
</dbReference>
<dbReference type="GO" id="GO:0016787">
    <property type="term" value="F:hydrolase activity"/>
    <property type="evidence" value="ECO:0007669"/>
    <property type="project" value="UniProtKB-KW"/>
</dbReference>
<evidence type="ECO:0000313" key="15">
    <source>
        <dbReference type="Proteomes" id="UP000085678"/>
    </source>
</evidence>
<dbReference type="SMART" id="SM00490">
    <property type="entry name" value="HELICc"/>
    <property type="match status" value="1"/>
</dbReference>
<dbReference type="InterPro" id="IPR011545">
    <property type="entry name" value="DEAD/DEAH_box_helicase_dom"/>
</dbReference>
<feature type="region of interest" description="Disordered" evidence="11">
    <location>
        <begin position="1058"/>
        <end position="1100"/>
    </location>
</feature>
<dbReference type="Gene3D" id="1.10.150.80">
    <property type="entry name" value="HRDC domain"/>
    <property type="match status" value="1"/>
</dbReference>
<dbReference type="GO" id="GO:0006260">
    <property type="term" value="P:DNA replication"/>
    <property type="evidence" value="ECO:0007669"/>
    <property type="project" value="InterPro"/>
</dbReference>
<keyword evidence="15" id="KW-1185">Reference proteome</keyword>
<evidence type="ECO:0000256" key="2">
    <source>
        <dbReference type="ARBA" id="ARBA00005446"/>
    </source>
</evidence>
<dbReference type="Proteomes" id="UP000085678">
    <property type="component" value="Unplaced"/>
</dbReference>
<feature type="domain" description="HRDC" evidence="12">
    <location>
        <begin position="799"/>
        <end position="880"/>
    </location>
</feature>
<dbReference type="InterPro" id="IPR027417">
    <property type="entry name" value="P-loop_NTPase"/>
</dbReference>
<dbReference type="SUPFAM" id="SSF47819">
    <property type="entry name" value="HRDC-like"/>
    <property type="match status" value="1"/>
</dbReference>
<dbReference type="GO" id="GO:0005524">
    <property type="term" value="F:ATP binding"/>
    <property type="evidence" value="ECO:0007669"/>
    <property type="project" value="UniProtKB-KW"/>
</dbReference>
<feature type="compositionally biased region" description="Basic and acidic residues" evidence="11">
    <location>
        <begin position="185"/>
        <end position="194"/>
    </location>
</feature>
<dbReference type="GO" id="GO:0003677">
    <property type="term" value="F:DNA binding"/>
    <property type="evidence" value="ECO:0007669"/>
    <property type="project" value="UniProtKB-KW"/>
</dbReference>
<evidence type="ECO:0000256" key="8">
    <source>
        <dbReference type="ARBA" id="ARBA00023235"/>
    </source>
</evidence>
<dbReference type="PANTHER" id="PTHR13710:SF120">
    <property type="entry name" value="BIFUNCTIONAL 3'-5' EXONUCLEASE_ATP-DEPENDENT HELICASE WRN"/>
    <property type="match status" value="1"/>
</dbReference>
<dbReference type="InterPro" id="IPR018982">
    <property type="entry name" value="RQC_domain"/>
</dbReference>
<accession>A0A1S3H655</accession>
<evidence type="ECO:0000313" key="16">
    <source>
        <dbReference type="RefSeq" id="XP_013380604.1"/>
    </source>
</evidence>
<comment type="cofactor">
    <cofactor evidence="1">
        <name>Zn(2+)</name>
        <dbReference type="ChEBI" id="CHEBI:29105"/>
    </cofactor>
</comment>
<dbReference type="Gene3D" id="1.10.10.10">
    <property type="entry name" value="Winged helix-like DNA-binding domain superfamily/Winged helix DNA-binding domain"/>
    <property type="match status" value="1"/>
</dbReference>
<dbReference type="PANTHER" id="PTHR13710">
    <property type="entry name" value="DNA HELICASE RECQ FAMILY MEMBER"/>
    <property type="match status" value="1"/>
</dbReference>
<evidence type="ECO:0000256" key="1">
    <source>
        <dbReference type="ARBA" id="ARBA00001947"/>
    </source>
</evidence>
<dbReference type="SUPFAM" id="SSF46785">
    <property type="entry name" value="Winged helix' DNA-binding domain"/>
    <property type="match status" value="1"/>
</dbReference>
<feature type="domain" description="Helicase ATP-binding" evidence="13">
    <location>
        <begin position="236"/>
        <end position="404"/>
    </location>
</feature>
<dbReference type="Pfam" id="PF09382">
    <property type="entry name" value="RQC"/>
    <property type="match status" value="1"/>
</dbReference>